<name>A0AAW0HXK5_MYOGA</name>
<feature type="compositionally biased region" description="Basic and acidic residues" evidence="3">
    <location>
        <begin position="292"/>
        <end position="303"/>
    </location>
</feature>
<feature type="region of interest" description="Disordered" evidence="3">
    <location>
        <begin position="283"/>
        <end position="306"/>
    </location>
</feature>
<keyword evidence="2" id="KW-0175">Coiled coil</keyword>
<dbReference type="InterPro" id="IPR026581">
    <property type="entry name" value="TCP10L/CENPJ"/>
</dbReference>
<dbReference type="PANTHER" id="PTHR10331">
    <property type="entry name" value="T COMPLEX PROTEIN 10"/>
    <property type="match status" value="1"/>
</dbReference>
<dbReference type="Gene3D" id="2.60.450.20">
    <property type="match status" value="1"/>
</dbReference>
<dbReference type="CDD" id="cd14686">
    <property type="entry name" value="bZIP"/>
    <property type="match status" value="1"/>
</dbReference>
<feature type="region of interest" description="Disordered" evidence="3">
    <location>
        <begin position="202"/>
        <end position="233"/>
    </location>
</feature>
<dbReference type="Proteomes" id="UP001488838">
    <property type="component" value="Unassembled WGS sequence"/>
</dbReference>
<feature type="region of interest" description="Disordered" evidence="3">
    <location>
        <begin position="150"/>
        <end position="176"/>
    </location>
</feature>
<feature type="domain" description="Centromere protein J C-terminal" evidence="4">
    <location>
        <begin position="443"/>
        <end position="472"/>
    </location>
</feature>
<comment type="similarity">
    <text evidence="1">Belongs to the TCP10 family.</text>
</comment>
<evidence type="ECO:0000256" key="1">
    <source>
        <dbReference type="ARBA" id="ARBA00005627"/>
    </source>
</evidence>
<evidence type="ECO:0000259" key="4">
    <source>
        <dbReference type="Pfam" id="PF07202"/>
    </source>
</evidence>
<dbReference type="InterPro" id="IPR047002">
    <property type="entry name" value="Tcp10_C_sf"/>
</dbReference>
<organism evidence="5 6">
    <name type="scientific">Myodes glareolus</name>
    <name type="common">Bank vole</name>
    <name type="synonym">Clethrionomys glareolus</name>
    <dbReference type="NCBI Taxonomy" id="447135"/>
    <lineage>
        <taxon>Eukaryota</taxon>
        <taxon>Metazoa</taxon>
        <taxon>Chordata</taxon>
        <taxon>Craniata</taxon>
        <taxon>Vertebrata</taxon>
        <taxon>Euteleostomi</taxon>
        <taxon>Mammalia</taxon>
        <taxon>Eutheria</taxon>
        <taxon>Euarchontoglires</taxon>
        <taxon>Glires</taxon>
        <taxon>Rodentia</taxon>
        <taxon>Myomorpha</taxon>
        <taxon>Muroidea</taxon>
        <taxon>Cricetidae</taxon>
        <taxon>Arvicolinae</taxon>
        <taxon>Myodes</taxon>
    </lineage>
</organism>
<dbReference type="AlphaFoldDB" id="A0AAW0HXK5"/>
<dbReference type="PANTHER" id="PTHR10331:SF25">
    <property type="entry name" value="T-COMPLEX PROTEIN 10A-RELATED"/>
    <property type="match status" value="1"/>
</dbReference>
<feature type="domain" description="Centromere protein J C-terminal" evidence="4">
    <location>
        <begin position="297"/>
        <end position="329"/>
    </location>
</feature>
<evidence type="ECO:0000256" key="2">
    <source>
        <dbReference type="SAM" id="Coils"/>
    </source>
</evidence>
<sequence length="484" mass="54153">MHQEAPMTLPPLQPECLPVTSRLRSQWRPAMLEDPSQGAGAKNEKEMDTTAQVSGEDSKTEEPTGLQKQICDLAAEVSRQASWWCVAHRDLQSQIDALMKENQELREELKALKEQGAVAAKSALPSRPTAKATNTLPVYIRIEGIDSEKTTSWDDRDDVPSGSLQNGSTMATGGTDSLDERLSFMSFDEKVMHLSSEFVQRQLSRISPEPPSDTTAPDTESVAGERNEVAGDQGEMWRVDIWSSNPESSEGELLMQAQASRLLPSFSQNALWLQNFMARSGPSKEVPCSMNTKKDKETQEKRHPNGKVEQVLSDGRTIITFPNGTRKEISADKKTTLIKFFNGDMKKVKPDQRVIYYYADAQTTHTTYPDGVEVVQFPNKWTEKFYPDGSKETVFPDGTVKRLKDGCEETVFPDGTCVTVKRNGDKVIMFSNGQKEIHTARFKRREFPDGTTKTVYCNGCQETKYASGRVRVKDETGAVILDWK</sequence>
<protein>
    <recommendedName>
        <fullName evidence="4">Centromere protein J C-terminal domain-containing protein</fullName>
    </recommendedName>
</protein>
<comment type="caution">
    <text evidence="5">The sequence shown here is derived from an EMBL/GenBank/DDBJ whole genome shotgun (WGS) entry which is preliminary data.</text>
</comment>
<feature type="region of interest" description="Disordered" evidence="3">
    <location>
        <begin position="23"/>
        <end position="66"/>
    </location>
</feature>
<evidence type="ECO:0000313" key="5">
    <source>
        <dbReference type="EMBL" id="KAK7806867.1"/>
    </source>
</evidence>
<accession>A0AAW0HXK5</accession>
<feature type="coiled-coil region" evidence="2">
    <location>
        <begin position="88"/>
        <end position="122"/>
    </location>
</feature>
<dbReference type="FunFam" id="2.60.450.20:FF:000003">
    <property type="entry name" value="T-complex protein 10b"/>
    <property type="match status" value="1"/>
</dbReference>
<keyword evidence="6" id="KW-1185">Reference proteome</keyword>
<feature type="domain" description="Centromere protein J C-terminal" evidence="4">
    <location>
        <begin position="369"/>
        <end position="402"/>
    </location>
</feature>
<feature type="domain" description="Centromere protein J C-terminal" evidence="4">
    <location>
        <begin position="404"/>
        <end position="438"/>
    </location>
</feature>
<gene>
    <name evidence="5" type="ORF">U0070_026759</name>
</gene>
<evidence type="ECO:0000313" key="6">
    <source>
        <dbReference type="Proteomes" id="UP001488838"/>
    </source>
</evidence>
<reference evidence="5 6" key="1">
    <citation type="journal article" date="2023" name="bioRxiv">
        <title>Conserved and derived expression patterns and positive selection on dental genes reveal complex evolutionary context of ever-growing rodent molars.</title>
        <authorList>
            <person name="Calamari Z.T."/>
            <person name="Song A."/>
            <person name="Cohen E."/>
            <person name="Akter M."/>
            <person name="Roy R.D."/>
            <person name="Hallikas O."/>
            <person name="Christensen M.M."/>
            <person name="Li P."/>
            <person name="Marangoni P."/>
            <person name="Jernvall J."/>
            <person name="Klein O.D."/>
        </authorList>
    </citation>
    <scope>NUCLEOTIDE SEQUENCE [LARGE SCALE GENOMIC DNA]</scope>
    <source>
        <strain evidence="5">V071</strain>
    </source>
</reference>
<proteinExistence type="inferred from homology"/>
<evidence type="ECO:0000256" key="3">
    <source>
        <dbReference type="SAM" id="MobiDB-lite"/>
    </source>
</evidence>
<feature type="compositionally biased region" description="Polar residues" evidence="3">
    <location>
        <begin position="162"/>
        <end position="175"/>
    </location>
</feature>
<dbReference type="EMBL" id="JBBHLL010000289">
    <property type="protein sequence ID" value="KAK7806867.1"/>
    <property type="molecule type" value="Genomic_DNA"/>
</dbReference>
<dbReference type="InterPro" id="IPR009852">
    <property type="entry name" value="CENPJ_C_dom"/>
</dbReference>
<dbReference type="Pfam" id="PF07202">
    <property type="entry name" value="Tcp10_C"/>
    <property type="match status" value="4"/>
</dbReference>